<dbReference type="Pfam" id="PF00106">
    <property type="entry name" value="adh_short"/>
    <property type="match status" value="1"/>
</dbReference>
<dbReference type="GeneID" id="28739644"/>
<dbReference type="InterPro" id="IPR002347">
    <property type="entry name" value="SDR_fam"/>
</dbReference>
<dbReference type="AlphaFoldDB" id="A0A0N0NHC8"/>
<comment type="caution">
    <text evidence="3">The sequence shown here is derived from an EMBL/GenBank/DDBJ whole genome shotgun (WGS) entry which is preliminary data.</text>
</comment>
<reference evidence="3 4" key="1">
    <citation type="submission" date="2015-06" db="EMBL/GenBank/DDBJ databases">
        <title>Draft genome of the ant-associated black yeast Phialophora attae CBS 131958.</title>
        <authorList>
            <person name="Moreno L.F."/>
            <person name="Stielow B.J."/>
            <person name="de Hoog S."/>
            <person name="Vicente V.A."/>
            <person name="Weiss V.A."/>
            <person name="de Vries M."/>
            <person name="Cruz L.M."/>
            <person name="Souza E.M."/>
        </authorList>
    </citation>
    <scope>NUCLEOTIDE SEQUENCE [LARGE SCALE GENOMIC DNA]</scope>
    <source>
        <strain evidence="3 4">CBS 131958</strain>
    </source>
</reference>
<dbReference type="PANTHER" id="PTHR44229:SF4">
    <property type="entry name" value="15-HYDROXYPROSTAGLANDIN DEHYDROGENASE [NAD(+)]"/>
    <property type="match status" value="1"/>
</dbReference>
<comment type="similarity">
    <text evidence="1">Belongs to the short-chain dehydrogenases/reductases (SDR) family.</text>
</comment>
<keyword evidence="4" id="KW-1185">Reference proteome</keyword>
<protein>
    <submittedName>
        <fullName evidence="3">Diacetyl [(S)-acetoin forming]</fullName>
    </submittedName>
</protein>
<dbReference type="SUPFAM" id="SSF51735">
    <property type="entry name" value="NAD(P)-binding Rossmann-fold domains"/>
    <property type="match status" value="1"/>
</dbReference>
<dbReference type="InterPro" id="IPR036291">
    <property type="entry name" value="NAD(P)-bd_dom_sf"/>
</dbReference>
<dbReference type="GO" id="GO:0005737">
    <property type="term" value="C:cytoplasm"/>
    <property type="evidence" value="ECO:0007669"/>
    <property type="project" value="TreeGrafter"/>
</dbReference>
<dbReference type="PANTHER" id="PTHR44229">
    <property type="entry name" value="15-HYDROXYPROSTAGLANDIN DEHYDROGENASE [NAD(+)]"/>
    <property type="match status" value="1"/>
</dbReference>
<dbReference type="STRING" id="1664694.A0A0N0NHC8"/>
<evidence type="ECO:0000313" key="4">
    <source>
        <dbReference type="Proteomes" id="UP000038010"/>
    </source>
</evidence>
<evidence type="ECO:0000313" key="3">
    <source>
        <dbReference type="EMBL" id="KPI34541.1"/>
    </source>
</evidence>
<dbReference type="OrthoDB" id="5371740at2759"/>
<dbReference type="GO" id="GO:0016616">
    <property type="term" value="F:oxidoreductase activity, acting on the CH-OH group of donors, NAD or NADP as acceptor"/>
    <property type="evidence" value="ECO:0007669"/>
    <property type="project" value="TreeGrafter"/>
</dbReference>
<evidence type="ECO:0000256" key="1">
    <source>
        <dbReference type="ARBA" id="ARBA00006484"/>
    </source>
</evidence>
<evidence type="ECO:0000256" key="2">
    <source>
        <dbReference type="ARBA" id="ARBA00023002"/>
    </source>
</evidence>
<keyword evidence="2" id="KW-0560">Oxidoreductase</keyword>
<organism evidence="3 4">
    <name type="scientific">Cyphellophora attinorum</name>
    <dbReference type="NCBI Taxonomy" id="1664694"/>
    <lineage>
        <taxon>Eukaryota</taxon>
        <taxon>Fungi</taxon>
        <taxon>Dikarya</taxon>
        <taxon>Ascomycota</taxon>
        <taxon>Pezizomycotina</taxon>
        <taxon>Eurotiomycetes</taxon>
        <taxon>Chaetothyriomycetidae</taxon>
        <taxon>Chaetothyriales</taxon>
        <taxon>Cyphellophoraceae</taxon>
        <taxon>Cyphellophora</taxon>
    </lineage>
</organism>
<accession>A0A0N0NHC8</accession>
<dbReference type="Proteomes" id="UP000038010">
    <property type="component" value="Unassembled WGS sequence"/>
</dbReference>
<name>A0A0N0NHC8_9EURO</name>
<dbReference type="RefSeq" id="XP_017994504.1">
    <property type="nucleotide sequence ID" value="XM_018147764.1"/>
</dbReference>
<dbReference type="Gene3D" id="3.40.50.720">
    <property type="entry name" value="NAD(P)-binding Rossmann-like Domain"/>
    <property type="match status" value="1"/>
</dbReference>
<sequence length="262" mass="28731">MPVAIVTGGASGIGLAIVKLLVTKSYQVVIADRNAKLGEQEARQLGSADQVVFVEVNISDWTSQTQLYEETKATFGRIDVVFANAGFGEQAPSLNSMPVELVQPDTSVIDVCFRGTLFSIYLAIHYMRQNNGEGGRIITTGGQAGIYGFPVMPVYCSTKAAVHTMCRSIALDMSKEKIYVNSFCPGLTLTPVTRTFLEDLPPTKVSPMENHMKAVEQFLSTDVFGKIIESDAGGLYNRERPEPWSPEHQSWVYVQEGVEVPR</sequence>
<dbReference type="VEuPathDB" id="FungiDB:AB675_7399"/>
<dbReference type="EMBL" id="LFJN01000057">
    <property type="protein sequence ID" value="KPI34541.1"/>
    <property type="molecule type" value="Genomic_DNA"/>
</dbReference>
<dbReference type="PRINTS" id="PR00081">
    <property type="entry name" value="GDHRDH"/>
</dbReference>
<proteinExistence type="inferred from homology"/>
<gene>
    <name evidence="3" type="ORF">AB675_7399</name>
</gene>